<evidence type="ECO:0000259" key="9">
    <source>
        <dbReference type="PROSITE" id="PS51084"/>
    </source>
</evidence>
<comment type="cofactor">
    <cofactor evidence="7">
        <name>Mn(2+)</name>
        <dbReference type="ChEBI" id="CHEBI:29035"/>
    </cofactor>
</comment>
<proteinExistence type="predicted"/>
<dbReference type="PROSITE" id="PS51084">
    <property type="entry name" value="HIT_2"/>
    <property type="match status" value="1"/>
</dbReference>
<keyword evidence="11" id="KW-1185">Reference proteome</keyword>
<evidence type="ECO:0000256" key="7">
    <source>
        <dbReference type="RuleBase" id="RU366076"/>
    </source>
</evidence>
<dbReference type="GO" id="GO:0000166">
    <property type="term" value="F:nucleotide binding"/>
    <property type="evidence" value="ECO:0007669"/>
    <property type="project" value="UniProtKB-KW"/>
</dbReference>
<dbReference type="PANTHER" id="PTHR46243:SF1">
    <property type="entry name" value="BIS(5'-ADENOSYL)-TRIPHOSPHATASE"/>
    <property type="match status" value="1"/>
</dbReference>
<evidence type="ECO:0000256" key="8">
    <source>
        <dbReference type="SAM" id="MobiDB-lite"/>
    </source>
</evidence>
<keyword evidence="2 7" id="KW-0378">Hydrolase</keyword>
<dbReference type="CDD" id="cd01275">
    <property type="entry name" value="FHIT"/>
    <property type="match status" value="1"/>
</dbReference>
<name>A0AA38KNX1_TAXCH</name>
<evidence type="ECO:0000256" key="3">
    <source>
        <dbReference type="PIRSR" id="PIRSR639383-1"/>
    </source>
</evidence>
<accession>A0AA38KNX1</accession>
<dbReference type="InterPro" id="IPR019808">
    <property type="entry name" value="Histidine_triad_CS"/>
</dbReference>
<dbReference type="EC" id="3.6.1.29" evidence="7"/>
<dbReference type="GO" id="GO:0047710">
    <property type="term" value="F:bis(5'-adenosyl)-triphosphatase activity"/>
    <property type="evidence" value="ECO:0007669"/>
    <property type="project" value="UniProtKB-UniRule"/>
</dbReference>
<feature type="region of interest" description="Disordered" evidence="8">
    <location>
        <begin position="128"/>
        <end position="153"/>
    </location>
</feature>
<evidence type="ECO:0000256" key="4">
    <source>
        <dbReference type="PIRSR" id="PIRSR639383-2"/>
    </source>
</evidence>
<comment type="catalytic activity">
    <reaction evidence="7">
        <text>P(1),P(3)-bis(5'-adenosyl) triphosphate + H2O = AMP + ADP + 2 H(+)</text>
        <dbReference type="Rhea" id="RHEA:13893"/>
        <dbReference type="ChEBI" id="CHEBI:15377"/>
        <dbReference type="ChEBI" id="CHEBI:15378"/>
        <dbReference type="ChEBI" id="CHEBI:58529"/>
        <dbReference type="ChEBI" id="CHEBI:456215"/>
        <dbReference type="ChEBI" id="CHEBI:456216"/>
        <dbReference type="EC" id="3.6.1.29"/>
    </reaction>
</comment>
<dbReference type="InterPro" id="IPR039383">
    <property type="entry name" value="FHIT"/>
</dbReference>
<feature type="active site" description="Tele-AMP-histidine intermediate" evidence="3">
    <location>
        <position position="96"/>
    </location>
</feature>
<comment type="caution">
    <text evidence="10">The sequence shown here is derived from an EMBL/GenBank/DDBJ whole genome shotgun (WGS) entry which is preliminary data.</text>
</comment>
<feature type="site" description="Important for induction of apoptosis" evidence="5">
    <location>
        <position position="114"/>
    </location>
</feature>
<dbReference type="GO" id="GO:0047627">
    <property type="term" value="F:adenylylsulfatase activity"/>
    <property type="evidence" value="ECO:0007669"/>
    <property type="project" value="UniProtKB-ARBA"/>
</dbReference>
<feature type="non-terminal residue" evidence="10">
    <location>
        <position position="153"/>
    </location>
</feature>
<feature type="binding site" evidence="4">
    <location>
        <begin position="89"/>
        <end position="92"/>
    </location>
    <ligand>
        <name>substrate</name>
    </ligand>
</feature>
<sequence>EVYCFGAYKIDKNEVFYATELSYALVNLRPVVPGHVLVCPRRLVKRFAELSAEETTDLWLSAQRIGSKIESHFKASSLTFAIQDGPEAGQTVPHVHIHILPRKSDDFEKNDEVYDVIDQKEEQLKEKIDLDKERKDRTSDEMAQEAHELRALF</sequence>
<dbReference type="InterPro" id="IPR036265">
    <property type="entry name" value="HIT-like_sf"/>
</dbReference>
<dbReference type="FunFam" id="3.30.428.10:FF:000011">
    <property type="entry name" value="Fragile histidine triad"/>
    <property type="match status" value="1"/>
</dbReference>
<evidence type="ECO:0000313" key="10">
    <source>
        <dbReference type="EMBL" id="KAH9308928.1"/>
    </source>
</evidence>
<dbReference type="Pfam" id="PF01230">
    <property type="entry name" value="HIT"/>
    <property type="match status" value="1"/>
</dbReference>
<dbReference type="Gene3D" id="3.30.428.10">
    <property type="entry name" value="HIT-like"/>
    <property type="match status" value="1"/>
</dbReference>
<evidence type="ECO:0000256" key="2">
    <source>
        <dbReference type="ARBA" id="ARBA00022801"/>
    </source>
</evidence>
<feature type="binding site" evidence="4">
    <location>
        <position position="98"/>
    </location>
    <ligand>
        <name>substrate</name>
    </ligand>
</feature>
<dbReference type="PANTHER" id="PTHR46243">
    <property type="entry name" value="BIS(5'-ADENOSYL)-TRIPHOSPHATASE"/>
    <property type="match status" value="1"/>
</dbReference>
<keyword evidence="1 7" id="KW-0547">Nucleotide-binding</keyword>
<dbReference type="InterPro" id="IPR011146">
    <property type="entry name" value="HIT-like"/>
</dbReference>
<organism evidence="10 11">
    <name type="scientific">Taxus chinensis</name>
    <name type="common">Chinese yew</name>
    <name type="synonym">Taxus wallichiana var. chinensis</name>
    <dbReference type="NCBI Taxonomy" id="29808"/>
    <lineage>
        <taxon>Eukaryota</taxon>
        <taxon>Viridiplantae</taxon>
        <taxon>Streptophyta</taxon>
        <taxon>Embryophyta</taxon>
        <taxon>Tracheophyta</taxon>
        <taxon>Spermatophyta</taxon>
        <taxon>Pinopsida</taxon>
        <taxon>Pinidae</taxon>
        <taxon>Conifers II</taxon>
        <taxon>Cupressales</taxon>
        <taxon>Taxaceae</taxon>
        <taxon>Taxus</taxon>
    </lineage>
</organism>
<feature type="binding site" evidence="4">
    <location>
        <position position="27"/>
    </location>
    <ligand>
        <name>substrate</name>
    </ligand>
</feature>
<dbReference type="PROSITE" id="PS00892">
    <property type="entry name" value="HIT_1"/>
    <property type="match status" value="1"/>
</dbReference>
<evidence type="ECO:0000256" key="6">
    <source>
        <dbReference type="PROSITE-ProRule" id="PRU00464"/>
    </source>
</evidence>
<feature type="binding site" evidence="4">
    <location>
        <position position="83"/>
    </location>
    <ligand>
        <name>substrate</name>
    </ligand>
</feature>
<gene>
    <name evidence="10" type="ORF">KI387_036839</name>
</gene>
<feature type="short sequence motif" description="Histidine triad motif" evidence="6">
    <location>
        <begin position="94"/>
        <end position="98"/>
    </location>
</feature>
<reference evidence="10 11" key="1">
    <citation type="journal article" date="2021" name="Nat. Plants">
        <title>The Taxus genome provides insights into paclitaxel biosynthesis.</title>
        <authorList>
            <person name="Xiong X."/>
            <person name="Gou J."/>
            <person name="Liao Q."/>
            <person name="Li Y."/>
            <person name="Zhou Q."/>
            <person name="Bi G."/>
            <person name="Li C."/>
            <person name="Du R."/>
            <person name="Wang X."/>
            <person name="Sun T."/>
            <person name="Guo L."/>
            <person name="Liang H."/>
            <person name="Lu P."/>
            <person name="Wu Y."/>
            <person name="Zhang Z."/>
            <person name="Ro D.K."/>
            <person name="Shang Y."/>
            <person name="Huang S."/>
            <person name="Yan J."/>
        </authorList>
    </citation>
    <scope>NUCLEOTIDE SEQUENCE [LARGE SCALE GENOMIC DNA]</scope>
    <source>
        <strain evidence="10">Ta-2019</strain>
    </source>
</reference>
<dbReference type="Proteomes" id="UP000824469">
    <property type="component" value="Unassembled WGS sequence"/>
</dbReference>
<evidence type="ECO:0000256" key="5">
    <source>
        <dbReference type="PIRSR" id="PIRSR639383-3"/>
    </source>
</evidence>
<evidence type="ECO:0000313" key="11">
    <source>
        <dbReference type="Proteomes" id="UP000824469"/>
    </source>
</evidence>
<protein>
    <recommendedName>
        <fullName evidence="7">Bis(5'-adenosyl)-triphosphatase</fullName>
        <ecNumber evidence="7">3.6.1.29</ecNumber>
    </recommendedName>
</protein>
<dbReference type="OMA" id="DAIYGMM"/>
<dbReference type="EMBL" id="JAHRHJ020000007">
    <property type="protein sequence ID" value="KAH9308928.1"/>
    <property type="molecule type" value="Genomic_DNA"/>
</dbReference>
<dbReference type="SUPFAM" id="SSF54197">
    <property type="entry name" value="HIT-like"/>
    <property type="match status" value="1"/>
</dbReference>
<dbReference type="InterPro" id="IPR051884">
    <property type="entry name" value="Bis(5'-adenosyl)-TPase_reg"/>
</dbReference>
<evidence type="ECO:0000256" key="1">
    <source>
        <dbReference type="ARBA" id="ARBA00022741"/>
    </source>
</evidence>
<feature type="domain" description="HIT" evidence="9">
    <location>
        <begin position="2"/>
        <end position="109"/>
    </location>
</feature>
<dbReference type="AlphaFoldDB" id="A0AA38KNX1"/>